<evidence type="ECO:0000313" key="1">
    <source>
        <dbReference type="EMBL" id="RVX19710.1"/>
    </source>
</evidence>
<organism evidence="1 2">
    <name type="scientific">Vitis vinifera</name>
    <name type="common">Grape</name>
    <dbReference type="NCBI Taxonomy" id="29760"/>
    <lineage>
        <taxon>Eukaryota</taxon>
        <taxon>Viridiplantae</taxon>
        <taxon>Streptophyta</taxon>
        <taxon>Embryophyta</taxon>
        <taxon>Tracheophyta</taxon>
        <taxon>Spermatophyta</taxon>
        <taxon>Magnoliopsida</taxon>
        <taxon>eudicotyledons</taxon>
        <taxon>Gunneridae</taxon>
        <taxon>Pentapetalae</taxon>
        <taxon>rosids</taxon>
        <taxon>Vitales</taxon>
        <taxon>Vitaceae</taxon>
        <taxon>Viteae</taxon>
        <taxon>Vitis</taxon>
    </lineage>
</organism>
<dbReference type="Proteomes" id="UP000288805">
    <property type="component" value="Unassembled WGS sequence"/>
</dbReference>
<dbReference type="AlphaFoldDB" id="A0A438KEU5"/>
<dbReference type="PANTHER" id="PTHR34427:SF5">
    <property type="entry name" value="DUF4283 DOMAIN-CONTAINING PROTEIN"/>
    <property type="match status" value="1"/>
</dbReference>
<gene>
    <name evidence="1" type="ORF">CK203_005039</name>
</gene>
<evidence type="ECO:0000313" key="2">
    <source>
        <dbReference type="Proteomes" id="UP000288805"/>
    </source>
</evidence>
<protein>
    <recommendedName>
        <fullName evidence="3">DUF4283 domain-containing protein</fullName>
    </recommendedName>
</protein>
<dbReference type="PANTHER" id="PTHR34427">
    <property type="entry name" value="DUF4283 DOMAIN PROTEIN"/>
    <property type="match status" value="1"/>
</dbReference>
<proteinExistence type="predicted"/>
<name>A0A438KEU5_VITVI</name>
<sequence length="254" mass="28656">MLVWSGVKTFEISLELGKGKMVGKIVERVEVFRLDQLCCNKVGRFRLCLTLSIKEKRFSLVFPKGKNFLRGWKILAIKLRSIGLVLEPRPLEASKEFVRQEGDGEVVWIESETKEVFNNLVSLKKCLVGRWEAPSSHLLILDFLKSWAQYSWGLKGVGCFREGACVGEVWVRVLGLPMHLWGKEFFKRLGDACEGLFQWTRRDEREGSARAVGRVERDEGKRVGEPIAVGSVPSRESLGRLAKSGLCLLSSLDG</sequence>
<evidence type="ECO:0008006" key="3">
    <source>
        <dbReference type="Google" id="ProtNLM"/>
    </source>
</evidence>
<accession>A0A438KEU5</accession>
<reference evidence="1 2" key="1">
    <citation type="journal article" date="2018" name="PLoS Genet.">
        <title>Population sequencing reveals clonal diversity and ancestral inbreeding in the grapevine cultivar Chardonnay.</title>
        <authorList>
            <person name="Roach M.J."/>
            <person name="Johnson D.L."/>
            <person name="Bohlmann J."/>
            <person name="van Vuuren H.J."/>
            <person name="Jones S.J."/>
            <person name="Pretorius I.S."/>
            <person name="Schmidt S.A."/>
            <person name="Borneman A.R."/>
        </authorList>
    </citation>
    <scope>NUCLEOTIDE SEQUENCE [LARGE SCALE GENOMIC DNA]</scope>
    <source>
        <strain evidence="2">cv. Chardonnay</strain>
        <tissue evidence="1">Leaf</tissue>
    </source>
</reference>
<dbReference type="EMBL" id="QGNW01000008">
    <property type="protein sequence ID" value="RVX19710.1"/>
    <property type="molecule type" value="Genomic_DNA"/>
</dbReference>
<comment type="caution">
    <text evidence="1">The sequence shown here is derived from an EMBL/GenBank/DDBJ whole genome shotgun (WGS) entry which is preliminary data.</text>
</comment>